<dbReference type="GO" id="GO:0016747">
    <property type="term" value="F:acyltransferase activity, transferring groups other than amino-acyl groups"/>
    <property type="evidence" value="ECO:0007669"/>
    <property type="project" value="InterPro"/>
</dbReference>
<proteinExistence type="predicted"/>
<dbReference type="InterPro" id="IPR000182">
    <property type="entry name" value="GNAT_dom"/>
</dbReference>
<dbReference type="PROSITE" id="PS51186">
    <property type="entry name" value="GNAT"/>
    <property type="match status" value="1"/>
</dbReference>
<reference evidence="2" key="2">
    <citation type="journal article" date="2021" name="PeerJ">
        <title>Extensive microbial diversity within the chicken gut microbiome revealed by metagenomics and culture.</title>
        <authorList>
            <person name="Gilroy R."/>
            <person name="Ravi A."/>
            <person name="Getino M."/>
            <person name="Pursley I."/>
            <person name="Horton D.L."/>
            <person name="Alikhan N.F."/>
            <person name="Baker D."/>
            <person name="Gharbi K."/>
            <person name="Hall N."/>
            <person name="Watson M."/>
            <person name="Adriaenssens E.M."/>
            <person name="Foster-Nyarko E."/>
            <person name="Jarju S."/>
            <person name="Secka A."/>
            <person name="Antonio M."/>
            <person name="Oren A."/>
            <person name="Chaudhuri R.R."/>
            <person name="La Ragione R."/>
            <person name="Hildebrand F."/>
            <person name="Pallen M.J."/>
        </authorList>
    </citation>
    <scope>NUCLEOTIDE SEQUENCE</scope>
    <source>
        <strain evidence="2">ChiSxjej2B14-6234</strain>
    </source>
</reference>
<organism evidence="2 3">
    <name type="scientific">Candidatus Onthenecus intestinigallinarum</name>
    <dbReference type="NCBI Taxonomy" id="2840875"/>
    <lineage>
        <taxon>Bacteria</taxon>
        <taxon>Bacillati</taxon>
        <taxon>Bacillota</taxon>
        <taxon>Clostridia</taxon>
        <taxon>Eubacteriales</taxon>
        <taxon>Candidatus Onthenecus</taxon>
    </lineage>
</organism>
<evidence type="ECO:0000313" key="3">
    <source>
        <dbReference type="Proteomes" id="UP000886887"/>
    </source>
</evidence>
<dbReference type="Proteomes" id="UP000886887">
    <property type="component" value="Unassembled WGS sequence"/>
</dbReference>
<dbReference type="SUPFAM" id="SSF55729">
    <property type="entry name" value="Acyl-CoA N-acyltransferases (Nat)"/>
    <property type="match status" value="1"/>
</dbReference>
<feature type="domain" description="N-acetyltransferase" evidence="1">
    <location>
        <begin position="25"/>
        <end position="185"/>
    </location>
</feature>
<protein>
    <submittedName>
        <fullName evidence="2">GNAT family N-acetyltransferase</fullName>
    </submittedName>
</protein>
<dbReference type="Pfam" id="PF00583">
    <property type="entry name" value="Acetyltransf_1"/>
    <property type="match status" value="1"/>
</dbReference>
<dbReference type="EMBL" id="DVFJ01000006">
    <property type="protein sequence ID" value="HIQ70903.1"/>
    <property type="molecule type" value="Genomic_DNA"/>
</dbReference>
<reference evidence="2" key="1">
    <citation type="submission" date="2020-10" db="EMBL/GenBank/DDBJ databases">
        <authorList>
            <person name="Gilroy R."/>
        </authorList>
    </citation>
    <scope>NUCLEOTIDE SEQUENCE</scope>
    <source>
        <strain evidence="2">ChiSxjej2B14-6234</strain>
    </source>
</reference>
<dbReference type="Gene3D" id="3.40.630.30">
    <property type="match status" value="1"/>
</dbReference>
<comment type="caution">
    <text evidence="2">The sequence shown here is derived from an EMBL/GenBank/DDBJ whole genome shotgun (WGS) entry which is preliminary data.</text>
</comment>
<sequence length="195" mass="21636">MPPDFHILMRCDEVACERWTLPADHRIRRYAPGDEAAWARIERAVGAFPGRVQAQVEAYLLDRYDPDALARRCLLAVDGVGRAVGVCTAWREPQGLRDVASLHGLAVEPASQGRGVGRALVDEAMRLFEGLGETPVYARVPVKSLRAIALLMDVGFYPLKTETFGDHENPFDLAAGALRGRLDARTYERFMDTAR</sequence>
<dbReference type="InterPro" id="IPR016181">
    <property type="entry name" value="Acyl_CoA_acyltransferase"/>
</dbReference>
<evidence type="ECO:0000313" key="2">
    <source>
        <dbReference type="EMBL" id="HIQ70903.1"/>
    </source>
</evidence>
<name>A0A9D0ZAL2_9FIRM</name>
<accession>A0A9D0ZAL2</accession>
<gene>
    <name evidence="2" type="ORF">IAB73_01675</name>
</gene>
<dbReference type="CDD" id="cd04301">
    <property type="entry name" value="NAT_SF"/>
    <property type="match status" value="1"/>
</dbReference>
<evidence type="ECO:0000259" key="1">
    <source>
        <dbReference type="PROSITE" id="PS51186"/>
    </source>
</evidence>
<dbReference type="AlphaFoldDB" id="A0A9D0ZAL2"/>